<feature type="coiled-coil region" evidence="1">
    <location>
        <begin position="1081"/>
        <end position="1122"/>
    </location>
</feature>
<dbReference type="PANTHER" id="PTHR37476:SF1">
    <property type="entry name" value="COILED-COIL DOMAIN-CONTAINING PROTEIN 171"/>
    <property type="match status" value="1"/>
</dbReference>
<feature type="coiled-coil region" evidence="1">
    <location>
        <begin position="453"/>
        <end position="515"/>
    </location>
</feature>
<feature type="coiled-coil region" evidence="1">
    <location>
        <begin position="96"/>
        <end position="176"/>
    </location>
</feature>
<dbReference type="OrthoDB" id="287623at2759"/>
<feature type="coiled-coil region" evidence="1">
    <location>
        <begin position="342"/>
        <end position="394"/>
    </location>
</feature>
<dbReference type="PANTHER" id="PTHR37476">
    <property type="entry name" value="COILED-COIL DOMAIN-CONTAINING PROTEIN 171"/>
    <property type="match status" value="1"/>
</dbReference>
<evidence type="ECO:0000256" key="2">
    <source>
        <dbReference type="SAM" id="MobiDB-lite"/>
    </source>
</evidence>
<feature type="region of interest" description="Disordered" evidence="2">
    <location>
        <begin position="1243"/>
        <end position="1323"/>
    </location>
</feature>
<comment type="caution">
    <text evidence="3">The sequence shown here is derived from an EMBL/GenBank/DDBJ whole genome shotgun (WGS) entry which is preliminary data.</text>
</comment>
<feature type="region of interest" description="Disordered" evidence="2">
    <location>
        <begin position="1"/>
        <end position="48"/>
    </location>
</feature>
<name>A0A9Q1HY88_CONCO</name>
<feature type="coiled-coil region" evidence="1">
    <location>
        <begin position="202"/>
        <end position="292"/>
    </location>
</feature>
<evidence type="ECO:0008006" key="5">
    <source>
        <dbReference type="Google" id="ProtNLM"/>
    </source>
</evidence>
<feature type="coiled-coil region" evidence="1">
    <location>
        <begin position="656"/>
        <end position="708"/>
    </location>
</feature>
<feature type="compositionally biased region" description="Pro residues" evidence="2">
    <location>
        <begin position="1243"/>
        <end position="1261"/>
    </location>
</feature>
<feature type="compositionally biased region" description="Polar residues" evidence="2">
    <location>
        <begin position="27"/>
        <end position="41"/>
    </location>
</feature>
<sequence>MPTVSPKASTKSRHRDKSLNRIKETAQSKQSLRTSQKQAPQTPKPSHDEMARLKEIINKLQSEPQIIQSEVMDDFSGSSDLRWKVNKLEKDKLELSTKYNEEVARYEGEIAKLRAALERGEAQRQNLEYEMALVRRDAMMEKNATEVKAAAVHSRSEKLKVRAAELQQRVLDLEKALSLTRHARDEDQQALHLELEERDRLLMTTNAECDHLTTEKKRLEALLQSEEDTLKELRRRMDQMQEERERDTESLRRQAGELRLVSEREHRFKMELEAAQLRVKALEENVESERAAHLESKLNSEIIQLRARDLEAVLQLEKSAQVEALSSLELMKHRFGDVEKAYEQERDKARDSLQQLAKFEKDYLARKSELTEELKEKRRAVVELTGALQAFERQQGQSQINLEKVGMQHACLEESLEGFRRDLEQTLRHCAVSDPRSSEEPGENSKLSLHTLLDTLRKTLTSYQDTLERRTRELHDLKKMYESAIQEHKLYEEMNSTLKKNIEEAHLGLARANDEVMRLRGDCSNNAELSNRAQAELSAIRNRWKLERERASEAEIEIQRLTQLYQKDSQEKLTFLHDLYQRLVAGCVLIKQPQGLLGSFSWPELCAVLQEHADALTSDLSRANEKISHLEFVCQNRSEAVRELQQTQESTFSKLAEQMRQREEDLLKQRRDLEEHYSSLTSEVQARAKKWQSAAEQAQEKADSLERTGSEAAVDLARLQNLLPQARRERATLLSACALLAGALCPLYRQLCSLADQKALLQRRLESSQALEKEVGSLVRALTAGDEGAERPEPGPTGAVAGARSFRKCAIVVMAAGRFRRLGQRSQILFSLERDSADLPALSVCAGGSRASDPASGQERGARRSDMALRWFQSKALLDLVLSTVGELQEQVTKEEPGSPASRSGFLAGARSCFAKLMERLLLAMDGSSRLPCLEKGALSGRLGQGLQKLNRRASQSDAAAALTSKGAVAALQRLVLEFTQRLHSAEVERRSLRVELAEQKRSAAEAMEQDRQDRRTTGVPVERFESLCAELGSALEREQQAQALLQEQALQLKELGLRLELHSGEEAEKDQTLSDAVKSLSEAKTELKRKDQSLRQLVRQLSQLQQDKRQVEESIRQAESALRLAAKSKDALTGYMRSVESALDDVKERILLSRAAVTREDFTLQLPRVHLDAPGSERLMGGPEMTACQSFISTFMDVYQMACSRMALLEKEMTSHQAHISHLKNELQDACLRENQCFVPIRTPPRPQVPEPPMSPQSPHPPERAVEMVSLQPEAELPRRASPRNAWSQRSGSSLSGSHKTSREPRDSTRSPYSSGGYWTSK</sequence>
<protein>
    <recommendedName>
        <fullName evidence="5">Coiled-coil domain-containing protein 171</fullName>
    </recommendedName>
</protein>
<keyword evidence="4" id="KW-1185">Reference proteome</keyword>
<gene>
    <name evidence="3" type="ORF">COCON_G00122270</name>
</gene>
<feature type="coiled-coil region" evidence="1">
    <location>
        <begin position="983"/>
        <end position="1010"/>
    </location>
</feature>
<keyword evidence="1" id="KW-0175">Coiled coil</keyword>
<dbReference type="EMBL" id="JAFJMO010000008">
    <property type="protein sequence ID" value="KAJ8269620.1"/>
    <property type="molecule type" value="Genomic_DNA"/>
</dbReference>
<evidence type="ECO:0000313" key="4">
    <source>
        <dbReference type="Proteomes" id="UP001152803"/>
    </source>
</evidence>
<reference evidence="3" key="1">
    <citation type="journal article" date="2023" name="Science">
        <title>Genome structures resolve the early diversification of teleost fishes.</title>
        <authorList>
            <person name="Parey E."/>
            <person name="Louis A."/>
            <person name="Montfort J."/>
            <person name="Bouchez O."/>
            <person name="Roques C."/>
            <person name="Iampietro C."/>
            <person name="Lluch J."/>
            <person name="Castinel A."/>
            <person name="Donnadieu C."/>
            <person name="Desvignes T."/>
            <person name="Floi Bucao C."/>
            <person name="Jouanno E."/>
            <person name="Wen M."/>
            <person name="Mejri S."/>
            <person name="Dirks R."/>
            <person name="Jansen H."/>
            <person name="Henkel C."/>
            <person name="Chen W.J."/>
            <person name="Zahm M."/>
            <person name="Cabau C."/>
            <person name="Klopp C."/>
            <person name="Thompson A.W."/>
            <person name="Robinson-Rechavi M."/>
            <person name="Braasch I."/>
            <person name="Lecointre G."/>
            <person name="Bobe J."/>
            <person name="Postlethwait J.H."/>
            <person name="Berthelot C."/>
            <person name="Roest Crollius H."/>
            <person name="Guiguen Y."/>
        </authorList>
    </citation>
    <scope>NUCLEOTIDE SEQUENCE</scope>
    <source>
        <strain evidence="3">Concon-B</strain>
    </source>
</reference>
<organism evidence="3 4">
    <name type="scientific">Conger conger</name>
    <name type="common">Conger eel</name>
    <name type="synonym">Muraena conger</name>
    <dbReference type="NCBI Taxonomy" id="82655"/>
    <lineage>
        <taxon>Eukaryota</taxon>
        <taxon>Metazoa</taxon>
        <taxon>Chordata</taxon>
        <taxon>Craniata</taxon>
        <taxon>Vertebrata</taxon>
        <taxon>Euteleostomi</taxon>
        <taxon>Actinopterygii</taxon>
        <taxon>Neopterygii</taxon>
        <taxon>Teleostei</taxon>
        <taxon>Anguilliformes</taxon>
        <taxon>Congridae</taxon>
        <taxon>Conger</taxon>
    </lineage>
</organism>
<accession>A0A9Q1HY88</accession>
<feature type="compositionally biased region" description="Basic and acidic residues" evidence="2">
    <location>
        <begin position="17"/>
        <end position="26"/>
    </location>
</feature>
<feature type="compositionally biased region" description="Polar residues" evidence="2">
    <location>
        <begin position="1311"/>
        <end position="1323"/>
    </location>
</feature>
<evidence type="ECO:0000313" key="3">
    <source>
        <dbReference type="EMBL" id="KAJ8269620.1"/>
    </source>
</evidence>
<feature type="compositionally biased region" description="Low complexity" evidence="2">
    <location>
        <begin position="1289"/>
        <end position="1300"/>
    </location>
</feature>
<proteinExistence type="predicted"/>
<evidence type="ECO:0000256" key="1">
    <source>
        <dbReference type="SAM" id="Coils"/>
    </source>
</evidence>
<dbReference type="Proteomes" id="UP001152803">
    <property type="component" value="Unassembled WGS sequence"/>
</dbReference>